<sequence>MVVCGKKRARVFLPLASSITRIHPHLVILVPERPYPCYGIVGWLATVTPTVDEDKTRALEKLPNEGNVIATSRL</sequence>
<name>A0A284SBT2_ARMOS</name>
<gene>
    <name evidence="1" type="ORF">ARMOST_22043</name>
</gene>
<dbReference type="AlphaFoldDB" id="A0A284SBT2"/>
<keyword evidence="2" id="KW-1185">Reference proteome</keyword>
<evidence type="ECO:0000313" key="1">
    <source>
        <dbReference type="EMBL" id="SJL18454.1"/>
    </source>
</evidence>
<organism evidence="1 2">
    <name type="scientific">Armillaria ostoyae</name>
    <name type="common">Armillaria root rot fungus</name>
    <dbReference type="NCBI Taxonomy" id="47428"/>
    <lineage>
        <taxon>Eukaryota</taxon>
        <taxon>Fungi</taxon>
        <taxon>Dikarya</taxon>
        <taxon>Basidiomycota</taxon>
        <taxon>Agaricomycotina</taxon>
        <taxon>Agaricomycetes</taxon>
        <taxon>Agaricomycetidae</taxon>
        <taxon>Agaricales</taxon>
        <taxon>Marasmiineae</taxon>
        <taxon>Physalacriaceae</taxon>
        <taxon>Armillaria</taxon>
    </lineage>
</organism>
<protein>
    <submittedName>
        <fullName evidence="1">Uncharacterized protein</fullName>
    </submittedName>
</protein>
<evidence type="ECO:0000313" key="2">
    <source>
        <dbReference type="Proteomes" id="UP000219338"/>
    </source>
</evidence>
<proteinExistence type="predicted"/>
<reference evidence="2" key="1">
    <citation type="journal article" date="2017" name="Nat. Ecol. Evol.">
        <title>Genome expansion and lineage-specific genetic innovations in the forest pathogenic fungi Armillaria.</title>
        <authorList>
            <person name="Sipos G."/>
            <person name="Prasanna A.N."/>
            <person name="Walter M.C."/>
            <person name="O'Connor E."/>
            <person name="Balint B."/>
            <person name="Krizsan K."/>
            <person name="Kiss B."/>
            <person name="Hess J."/>
            <person name="Varga T."/>
            <person name="Slot J."/>
            <person name="Riley R."/>
            <person name="Boka B."/>
            <person name="Rigling D."/>
            <person name="Barry K."/>
            <person name="Lee J."/>
            <person name="Mihaltcheva S."/>
            <person name="LaButti K."/>
            <person name="Lipzen A."/>
            <person name="Waldron R."/>
            <person name="Moloney N.M."/>
            <person name="Sperisen C."/>
            <person name="Kredics L."/>
            <person name="Vagvoelgyi C."/>
            <person name="Patrignani A."/>
            <person name="Fitzpatrick D."/>
            <person name="Nagy I."/>
            <person name="Doyle S."/>
            <person name="Anderson J.B."/>
            <person name="Grigoriev I.V."/>
            <person name="Gueldener U."/>
            <person name="Muensterkoetter M."/>
            <person name="Nagy L.G."/>
        </authorList>
    </citation>
    <scope>NUCLEOTIDE SEQUENCE [LARGE SCALE GENOMIC DNA]</scope>
    <source>
        <strain evidence="2">C18/9</strain>
    </source>
</reference>
<dbReference type="EMBL" id="FUEG01000060">
    <property type="protein sequence ID" value="SJL18454.1"/>
    <property type="molecule type" value="Genomic_DNA"/>
</dbReference>
<accession>A0A284SBT2</accession>
<dbReference type="Proteomes" id="UP000219338">
    <property type="component" value="Unassembled WGS sequence"/>
</dbReference>